<dbReference type="Proteomes" id="UP000274772">
    <property type="component" value="Chromosome"/>
</dbReference>
<proteinExistence type="predicted"/>
<gene>
    <name evidence="1" type="ORF">JMUB590_1775</name>
</gene>
<organism evidence="1 2">
    <name type="scientific">Staphylococcus caprae</name>
    <dbReference type="NCBI Taxonomy" id="29380"/>
    <lineage>
        <taxon>Bacteria</taxon>
        <taxon>Bacillati</taxon>
        <taxon>Bacillota</taxon>
        <taxon>Bacilli</taxon>
        <taxon>Bacillales</taxon>
        <taxon>Staphylococcaceae</taxon>
        <taxon>Staphylococcus</taxon>
    </lineage>
</organism>
<evidence type="ECO:0000313" key="2">
    <source>
        <dbReference type="Proteomes" id="UP000274772"/>
    </source>
</evidence>
<dbReference type="RefSeq" id="WP_002442305.1">
    <property type="nucleotide sequence ID" value="NZ_AP018586.1"/>
</dbReference>
<dbReference type="GeneID" id="58051522"/>
<keyword evidence="2" id="KW-1185">Reference proteome</keyword>
<name>A0ABN5W9C8_9STAP</name>
<dbReference type="EMBL" id="AP018586">
    <property type="protein sequence ID" value="BBD92832.1"/>
    <property type="molecule type" value="Genomic_DNA"/>
</dbReference>
<protein>
    <recommendedName>
        <fullName evidence="3">Phage protein</fullName>
    </recommendedName>
</protein>
<sequence>MGLREGYKDKYYLYTIDGWKMCSVIPLAEDMFNIGNYAGMHFQKVFNGNVTKEELNKLKRKYKLYRKEELQQQTTIDDYLF</sequence>
<evidence type="ECO:0008006" key="3">
    <source>
        <dbReference type="Google" id="ProtNLM"/>
    </source>
</evidence>
<evidence type="ECO:0000313" key="1">
    <source>
        <dbReference type="EMBL" id="BBD92832.1"/>
    </source>
</evidence>
<accession>A0ABN5W9C8</accession>
<reference evidence="1 2" key="1">
    <citation type="submission" date="2018-05" db="EMBL/GenBank/DDBJ databases">
        <title>Complete genome sequencing of three human clinical isolates of Staphylococcus caprae reveals virulence factors similar to those of S. epidermidis and S. capitis.</title>
        <authorList>
            <person name="Watanabe S."/>
            <person name="Cui L."/>
        </authorList>
    </citation>
    <scope>NUCLEOTIDE SEQUENCE [LARGE SCALE GENOMIC DNA]</scope>
    <source>
        <strain evidence="1 2">JMUB590</strain>
    </source>
</reference>